<evidence type="ECO:0000313" key="1">
    <source>
        <dbReference type="EMBL" id="KAK3686835.1"/>
    </source>
</evidence>
<reference evidence="1" key="1">
    <citation type="submission" date="2023-07" db="EMBL/GenBank/DDBJ databases">
        <title>Black Yeasts Isolated from many extreme environments.</title>
        <authorList>
            <person name="Coleine C."/>
            <person name="Stajich J.E."/>
            <person name="Selbmann L."/>
        </authorList>
    </citation>
    <scope>NUCLEOTIDE SEQUENCE</scope>
    <source>
        <strain evidence="1">CCFEE 5714</strain>
    </source>
</reference>
<proteinExistence type="predicted"/>
<dbReference type="Proteomes" id="UP001281147">
    <property type="component" value="Unassembled WGS sequence"/>
</dbReference>
<protein>
    <submittedName>
        <fullName evidence="1">Uncharacterized protein</fullName>
    </submittedName>
</protein>
<gene>
    <name evidence="1" type="ORF">LTR37_019426</name>
</gene>
<name>A0ACC3ME35_9PEZI</name>
<comment type="caution">
    <text evidence="1">The sequence shown here is derived from an EMBL/GenBank/DDBJ whole genome shotgun (WGS) entry which is preliminary data.</text>
</comment>
<sequence>MALLSSIAVCGEPFDPKETLADILGPDPWNPLCEAVRQGDKDRVRDLSFQLSSATTAAISPKKEAIVVGRPDFLRLLLEQNSTITEELVAAACNRKDTECVQVLLEFGWPIDQPIYSTASLLSFAVHDVEFMKWLIEMGADIDATSNLDETALAIAIAHCNMEVVTLLLSKGADITRGNLLHCAAERRDQYEGAKLATYLAQHGADVNAHRHNNPVARRLRGTKQLLTPLHVACMEQNLPVAQALLQSGADPRMEVLEAGQRAPPTVLDQAHMLGSREMIDLLLGYEMIVCSNL</sequence>
<accession>A0ACC3ME35</accession>
<dbReference type="EMBL" id="JAUTXU010000300">
    <property type="protein sequence ID" value="KAK3686835.1"/>
    <property type="molecule type" value="Genomic_DNA"/>
</dbReference>
<organism evidence="1 2">
    <name type="scientific">Vermiconidia calcicola</name>
    <dbReference type="NCBI Taxonomy" id="1690605"/>
    <lineage>
        <taxon>Eukaryota</taxon>
        <taxon>Fungi</taxon>
        <taxon>Dikarya</taxon>
        <taxon>Ascomycota</taxon>
        <taxon>Pezizomycotina</taxon>
        <taxon>Dothideomycetes</taxon>
        <taxon>Dothideomycetidae</taxon>
        <taxon>Mycosphaerellales</taxon>
        <taxon>Extremaceae</taxon>
        <taxon>Vermiconidia</taxon>
    </lineage>
</organism>
<keyword evidence="2" id="KW-1185">Reference proteome</keyword>
<evidence type="ECO:0000313" key="2">
    <source>
        <dbReference type="Proteomes" id="UP001281147"/>
    </source>
</evidence>